<dbReference type="GO" id="GO:0051965">
    <property type="term" value="P:positive regulation of synapse assembly"/>
    <property type="evidence" value="ECO:0007669"/>
    <property type="project" value="TreeGrafter"/>
</dbReference>
<dbReference type="PANTHER" id="PTHR14139">
    <property type="entry name" value="CALSYNTENIN"/>
    <property type="match status" value="1"/>
</dbReference>
<keyword evidence="2" id="KW-0732">Signal</keyword>
<feature type="signal peptide" evidence="2">
    <location>
        <begin position="1"/>
        <end position="25"/>
    </location>
</feature>
<dbReference type="GeneTree" id="ENSGT00950000183086"/>
<sequence>MQIRRYKHFASVVGLVLGLLCAVEAAKVNKHKPWIETTYHGIVTENDDKVLLDPPLIALDKDAPLRYAGERGSSEDEEAGEPEDQQGASRQQQLEWDDSTLTY</sequence>
<dbReference type="GO" id="GO:0009986">
    <property type="term" value="C:cell surface"/>
    <property type="evidence" value="ECO:0007669"/>
    <property type="project" value="TreeGrafter"/>
</dbReference>
<dbReference type="AlphaFoldDB" id="A0A4W5LM24"/>
<proteinExistence type="predicted"/>
<evidence type="ECO:0000313" key="4">
    <source>
        <dbReference type="Proteomes" id="UP000314982"/>
    </source>
</evidence>
<dbReference type="PANTHER" id="PTHR14139:SF4">
    <property type="entry name" value="CALSYNTENIN-1"/>
    <property type="match status" value="1"/>
</dbReference>
<keyword evidence="4" id="KW-1185">Reference proteome</keyword>
<evidence type="ECO:0000256" key="2">
    <source>
        <dbReference type="SAM" id="SignalP"/>
    </source>
</evidence>
<reference evidence="3" key="2">
    <citation type="submission" date="2025-08" db="UniProtKB">
        <authorList>
            <consortium name="Ensembl"/>
        </authorList>
    </citation>
    <scope>IDENTIFICATION</scope>
</reference>
<accession>A0A4W5LM24</accession>
<feature type="compositionally biased region" description="Acidic residues" evidence="1">
    <location>
        <begin position="75"/>
        <end position="84"/>
    </location>
</feature>
<dbReference type="Ensembl" id="ENSHHUT00000028022.1">
    <property type="protein sequence ID" value="ENSHHUP00000026957.1"/>
    <property type="gene ID" value="ENSHHUG00000017074.1"/>
</dbReference>
<reference evidence="4" key="1">
    <citation type="submission" date="2018-06" db="EMBL/GenBank/DDBJ databases">
        <title>Genome assembly of Danube salmon.</title>
        <authorList>
            <person name="Macqueen D.J."/>
            <person name="Gundappa M.K."/>
        </authorList>
    </citation>
    <scope>NUCLEOTIDE SEQUENCE [LARGE SCALE GENOMIC DNA]</scope>
</reference>
<protein>
    <submittedName>
        <fullName evidence="3">Calsyntenin 1</fullName>
    </submittedName>
</protein>
<feature type="compositionally biased region" description="Basic and acidic residues" evidence="1">
    <location>
        <begin position="63"/>
        <end position="74"/>
    </location>
</feature>
<reference evidence="3" key="3">
    <citation type="submission" date="2025-09" db="UniProtKB">
        <authorList>
            <consortium name="Ensembl"/>
        </authorList>
    </citation>
    <scope>IDENTIFICATION</scope>
</reference>
<name>A0A4W5LM24_9TELE</name>
<dbReference type="Proteomes" id="UP000314982">
    <property type="component" value="Unassembled WGS sequence"/>
</dbReference>
<dbReference type="GO" id="GO:0050806">
    <property type="term" value="P:positive regulation of synaptic transmission"/>
    <property type="evidence" value="ECO:0007669"/>
    <property type="project" value="TreeGrafter"/>
</dbReference>
<feature type="region of interest" description="Disordered" evidence="1">
    <location>
        <begin position="63"/>
        <end position="103"/>
    </location>
</feature>
<evidence type="ECO:0000313" key="3">
    <source>
        <dbReference type="Ensembl" id="ENSHHUP00000026957.1"/>
    </source>
</evidence>
<feature type="chain" id="PRO_5021318006" evidence="2">
    <location>
        <begin position="26"/>
        <end position="103"/>
    </location>
</feature>
<dbReference type="GO" id="GO:0045211">
    <property type="term" value="C:postsynaptic membrane"/>
    <property type="evidence" value="ECO:0007669"/>
    <property type="project" value="TreeGrafter"/>
</dbReference>
<organism evidence="3 4">
    <name type="scientific">Hucho hucho</name>
    <name type="common">huchen</name>
    <dbReference type="NCBI Taxonomy" id="62062"/>
    <lineage>
        <taxon>Eukaryota</taxon>
        <taxon>Metazoa</taxon>
        <taxon>Chordata</taxon>
        <taxon>Craniata</taxon>
        <taxon>Vertebrata</taxon>
        <taxon>Euteleostomi</taxon>
        <taxon>Actinopterygii</taxon>
        <taxon>Neopterygii</taxon>
        <taxon>Teleostei</taxon>
        <taxon>Protacanthopterygii</taxon>
        <taxon>Salmoniformes</taxon>
        <taxon>Salmonidae</taxon>
        <taxon>Salmoninae</taxon>
        <taxon>Hucho</taxon>
    </lineage>
</organism>
<feature type="compositionally biased region" description="Polar residues" evidence="1">
    <location>
        <begin position="86"/>
        <end position="103"/>
    </location>
</feature>
<evidence type="ECO:0000256" key="1">
    <source>
        <dbReference type="SAM" id="MobiDB-lite"/>
    </source>
</evidence>